<evidence type="ECO:0000313" key="1">
    <source>
        <dbReference type="EMBL" id="KII73536.1"/>
    </source>
</evidence>
<accession>A0A0C2N1N5</accession>
<reference evidence="1 2" key="1">
    <citation type="journal article" date="2014" name="Genome Biol. Evol.">
        <title>The genome of the myxosporean Thelohanellus kitauei shows adaptations to nutrient acquisition within its fish host.</title>
        <authorList>
            <person name="Yang Y."/>
            <person name="Xiong J."/>
            <person name="Zhou Z."/>
            <person name="Huo F."/>
            <person name="Miao W."/>
            <person name="Ran C."/>
            <person name="Liu Y."/>
            <person name="Zhang J."/>
            <person name="Feng J."/>
            <person name="Wang M."/>
            <person name="Wang M."/>
            <person name="Wang L."/>
            <person name="Yao B."/>
        </authorList>
    </citation>
    <scope>NUCLEOTIDE SEQUENCE [LARGE SCALE GENOMIC DNA]</scope>
    <source>
        <strain evidence="1">Wuqing</strain>
    </source>
</reference>
<evidence type="ECO:0000313" key="2">
    <source>
        <dbReference type="Proteomes" id="UP000031668"/>
    </source>
</evidence>
<dbReference type="Proteomes" id="UP000031668">
    <property type="component" value="Unassembled WGS sequence"/>
</dbReference>
<organism evidence="1 2">
    <name type="scientific">Thelohanellus kitauei</name>
    <name type="common">Myxosporean</name>
    <dbReference type="NCBI Taxonomy" id="669202"/>
    <lineage>
        <taxon>Eukaryota</taxon>
        <taxon>Metazoa</taxon>
        <taxon>Cnidaria</taxon>
        <taxon>Myxozoa</taxon>
        <taxon>Myxosporea</taxon>
        <taxon>Bivalvulida</taxon>
        <taxon>Platysporina</taxon>
        <taxon>Myxobolidae</taxon>
        <taxon>Thelohanellus</taxon>
    </lineage>
</organism>
<keyword evidence="2" id="KW-1185">Reference proteome</keyword>
<sequence>MTKLPNLKEEHLLSCTRMFNSDEWTLVGETPNPVTPTSKGPNVSMILGLNSVNIIHFETIVGRGRNPRNGQSPFHNLGVEAFSKIKNKVRRDSLATGANDLIQKFKE</sequence>
<dbReference type="AlphaFoldDB" id="A0A0C2N1N5"/>
<dbReference type="EMBL" id="JWZT01000790">
    <property type="protein sequence ID" value="KII73536.1"/>
    <property type="molecule type" value="Genomic_DNA"/>
</dbReference>
<name>A0A0C2N1N5_THEKT</name>
<gene>
    <name evidence="1" type="ORF">RF11_05041</name>
</gene>
<proteinExistence type="predicted"/>
<protein>
    <submittedName>
        <fullName evidence="1">Uncharacterized protein</fullName>
    </submittedName>
</protein>
<comment type="caution">
    <text evidence="1">The sequence shown here is derived from an EMBL/GenBank/DDBJ whole genome shotgun (WGS) entry which is preliminary data.</text>
</comment>